<dbReference type="EMBL" id="JAKUCV010002500">
    <property type="protein sequence ID" value="KAJ4842387.1"/>
    <property type="molecule type" value="Genomic_DNA"/>
</dbReference>
<keyword evidence="7" id="KW-0961">Cell wall biogenesis/degradation</keyword>
<reference evidence="10" key="2">
    <citation type="journal article" date="2023" name="Plants (Basel)">
        <title>Annotation of the Turnera subulata (Passifloraceae) Draft Genome Reveals the S-Locus Evolved after the Divergence of Turneroideae from Passifloroideae in a Stepwise Manner.</title>
        <authorList>
            <person name="Henning P.M."/>
            <person name="Roalson E.H."/>
            <person name="Mir W."/>
            <person name="McCubbin A.G."/>
            <person name="Shore J.S."/>
        </authorList>
    </citation>
    <scope>NUCLEOTIDE SEQUENCE</scope>
    <source>
        <strain evidence="10">F60SS</strain>
    </source>
</reference>
<evidence type="ECO:0000313" key="10">
    <source>
        <dbReference type="EMBL" id="KAJ4842387.1"/>
    </source>
</evidence>
<dbReference type="Gene3D" id="2.160.20.10">
    <property type="entry name" value="Single-stranded right-handed beta-helix, Pectin lyase-like"/>
    <property type="match status" value="1"/>
</dbReference>
<evidence type="ECO:0000256" key="5">
    <source>
        <dbReference type="ARBA" id="ARBA00022801"/>
    </source>
</evidence>
<keyword evidence="5 9" id="KW-0378">Hydrolase</keyword>
<dbReference type="InterPro" id="IPR006626">
    <property type="entry name" value="PbH1"/>
</dbReference>
<dbReference type="AlphaFoldDB" id="A0A9Q0JII0"/>
<comment type="caution">
    <text evidence="10">The sequence shown here is derived from an EMBL/GenBank/DDBJ whole genome shotgun (WGS) entry which is preliminary data.</text>
</comment>
<evidence type="ECO:0000313" key="11">
    <source>
        <dbReference type="Proteomes" id="UP001141552"/>
    </source>
</evidence>
<reference evidence="10" key="1">
    <citation type="submission" date="2022-02" db="EMBL/GenBank/DDBJ databases">
        <authorList>
            <person name="Henning P.M."/>
            <person name="McCubbin A.G."/>
            <person name="Shore J.S."/>
        </authorList>
    </citation>
    <scope>NUCLEOTIDE SEQUENCE</scope>
    <source>
        <strain evidence="10">F60SS</strain>
        <tissue evidence="10">Leaves</tissue>
    </source>
</reference>
<keyword evidence="6 9" id="KW-0326">Glycosidase</keyword>
<evidence type="ECO:0000256" key="9">
    <source>
        <dbReference type="RuleBase" id="RU361169"/>
    </source>
</evidence>
<comment type="similarity">
    <text evidence="2 9">Belongs to the glycosyl hydrolase 28 family.</text>
</comment>
<evidence type="ECO:0000256" key="4">
    <source>
        <dbReference type="ARBA" id="ARBA00022525"/>
    </source>
</evidence>
<organism evidence="10 11">
    <name type="scientific">Turnera subulata</name>
    <dbReference type="NCBI Taxonomy" id="218843"/>
    <lineage>
        <taxon>Eukaryota</taxon>
        <taxon>Viridiplantae</taxon>
        <taxon>Streptophyta</taxon>
        <taxon>Embryophyta</taxon>
        <taxon>Tracheophyta</taxon>
        <taxon>Spermatophyta</taxon>
        <taxon>Magnoliopsida</taxon>
        <taxon>eudicotyledons</taxon>
        <taxon>Gunneridae</taxon>
        <taxon>Pentapetalae</taxon>
        <taxon>rosids</taxon>
        <taxon>fabids</taxon>
        <taxon>Malpighiales</taxon>
        <taxon>Passifloraceae</taxon>
        <taxon>Turnera</taxon>
    </lineage>
</organism>
<dbReference type="Proteomes" id="UP001141552">
    <property type="component" value="Unassembled WGS sequence"/>
</dbReference>
<protein>
    <submittedName>
        <fullName evidence="10">Uncharacterized protein</fullName>
    </submittedName>
</protein>
<dbReference type="PANTHER" id="PTHR31375">
    <property type="match status" value="1"/>
</dbReference>
<evidence type="ECO:0000256" key="1">
    <source>
        <dbReference type="ARBA" id="ARBA00004191"/>
    </source>
</evidence>
<feature type="active site" evidence="8">
    <location>
        <position position="215"/>
    </location>
</feature>
<keyword evidence="11" id="KW-1185">Reference proteome</keyword>
<dbReference type="FunFam" id="2.160.20.10:FF:000004">
    <property type="entry name" value="Pectin lyase-like superfamily protein"/>
    <property type="match status" value="1"/>
</dbReference>
<dbReference type="InterPro" id="IPR000743">
    <property type="entry name" value="Glyco_hydro_28"/>
</dbReference>
<evidence type="ECO:0000256" key="2">
    <source>
        <dbReference type="ARBA" id="ARBA00008834"/>
    </source>
</evidence>
<accession>A0A9Q0JII0</accession>
<dbReference type="OrthoDB" id="187139at2759"/>
<evidence type="ECO:0000256" key="3">
    <source>
        <dbReference type="ARBA" id="ARBA00022512"/>
    </source>
</evidence>
<dbReference type="GO" id="GO:0071555">
    <property type="term" value="P:cell wall organization"/>
    <property type="evidence" value="ECO:0007669"/>
    <property type="project" value="UniProtKB-KW"/>
</dbReference>
<comment type="subcellular location">
    <subcellularLocation>
        <location evidence="1">Secreted</location>
        <location evidence="1">Cell wall</location>
    </subcellularLocation>
</comment>
<dbReference type="GO" id="GO:0004650">
    <property type="term" value="F:polygalacturonase activity"/>
    <property type="evidence" value="ECO:0007669"/>
    <property type="project" value="InterPro"/>
</dbReference>
<feature type="non-terminal residue" evidence="10">
    <location>
        <position position="1"/>
    </location>
</feature>
<dbReference type="InterPro" id="IPR011050">
    <property type="entry name" value="Pectin_lyase_fold/virulence"/>
</dbReference>
<gene>
    <name evidence="10" type="ORF">Tsubulata_000929</name>
</gene>
<feature type="non-terminal residue" evidence="10">
    <location>
        <position position="375"/>
    </location>
</feature>
<proteinExistence type="inferred from homology"/>
<keyword evidence="4" id="KW-0964">Secreted</keyword>
<dbReference type="SUPFAM" id="SSF51126">
    <property type="entry name" value="Pectin lyase-like"/>
    <property type="match status" value="1"/>
</dbReference>
<evidence type="ECO:0000256" key="6">
    <source>
        <dbReference type="ARBA" id="ARBA00023295"/>
    </source>
</evidence>
<keyword evidence="3" id="KW-0134">Cell wall</keyword>
<dbReference type="GO" id="GO:0005975">
    <property type="term" value="P:carbohydrate metabolic process"/>
    <property type="evidence" value="ECO:0007669"/>
    <property type="project" value="InterPro"/>
</dbReference>
<dbReference type="SMART" id="SM00710">
    <property type="entry name" value="PbH1"/>
    <property type="match status" value="6"/>
</dbReference>
<dbReference type="PROSITE" id="PS00502">
    <property type="entry name" value="POLYGALACTURONASE"/>
    <property type="match status" value="1"/>
</dbReference>
<dbReference type="InterPro" id="IPR012334">
    <property type="entry name" value="Pectin_lyas_fold"/>
</dbReference>
<sequence>KPRKVFNVRKYGAVSDGRTESSKAFLEAWKDACEWRGRTKVVIPKGEYVLDSVVFQGECKGPIAFQLKGTLKPAGNLKDTTRWITFRYVDRLTISGGGYFDGQGERLWDCTTNPHCYQRAISLRLESISNGKVHHIRSVNSQNAHMSLYGCNKMEIYKVRLTAPEESPNTDGIKIGGSEQVRIWGSKIGTGDDCVAIVAGSKNINISDVHCGPGHGISVGSMGGYPGLKEDTVVGVTVQDCTFDGTDHGIRIKTRSSPNPGLASNFHYRNIRMINVRKPIMIDQHYCPNPPCHEFNTPSHIQIKDLTFDNIWGTSATQVALTLNCSAKYPCTDILLKNINLHSASVGDTHGGPTTSSCAYANGRSYGTQNPPPCF</sequence>
<name>A0A9Q0JII0_9ROSI</name>
<evidence type="ECO:0000256" key="8">
    <source>
        <dbReference type="PROSITE-ProRule" id="PRU10052"/>
    </source>
</evidence>
<evidence type="ECO:0000256" key="7">
    <source>
        <dbReference type="ARBA" id="ARBA00023316"/>
    </source>
</evidence>
<dbReference type="Pfam" id="PF00295">
    <property type="entry name" value="Glyco_hydro_28"/>
    <property type="match status" value="1"/>
</dbReference>